<protein>
    <recommendedName>
        <fullName evidence="1">RCK N-terminal domain-containing protein</fullName>
    </recommendedName>
</protein>
<feature type="domain" description="RCK N-terminal" evidence="1">
    <location>
        <begin position="74"/>
        <end position="135"/>
    </location>
</feature>
<reference evidence="2 3" key="1">
    <citation type="submission" date="2019-07" db="EMBL/GenBank/DDBJ databases">
        <authorList>
            <person name="Wongkuna S."/>
            <person name="Scaria J."/>
        </authorList>
    </citation>
    <scope>NUCLEOTIDE SEQUENCE [LARGE SCALE GENOMIC DNA]</scope>
    <source>
        <strain evidence="2 3">SW178</strain>
    </source>
</reference>
<dbReference type="Pfam" id="PF02254">
    <property type="entry name" value="TrkA_N"/>
    <property type="match status" value="1"/>
</dbReference>
<dbReference type="AlphaFoldDB" id="A0A5M9I2Q5"/>
<evidence type="ECO:0000313" key="2">
    <source>
        <dbReference type="EMBL" id="KAA8501831.1"/>
    </source>
</evidence>
<evidence type="ECO:0000313" key="3">
    <source>
        <dbReference type="Proteomes" id="UP000322025"/>
    </source>
</evidence>
<dbReference type="Proteomes" id="UP000322025">
    <property type="component" value="Unassembled WGS sequence"/>
</dbReference>
<proteinExistence type="predicted"/>
<dbReference type="OrthoDB" id="2064109at2"/>
<name>A0A5M9I2Q5_9FIRM</name>
<dbReference type="SUPFAM" id="SSF51735">
    <property type="entry name" value="NAD(P)-binding Rossmann-fold domains"/>
    <property type="match status" value="1"/>
</dbReference>
<evidence type="ECO:0000259" key="1">
    <source>
        <dbReference type="Pfam" id="PF02254"/>
    </source>
</evidence>
<dbReference type="EMBL" id="VMSO01000006">
    <property type="protein sequence ID" value="KAA8501831.1"/>
    <property type="molecule type" value="Genomic_DNA"/>
</dbReference>
<organism evidence="2 3">
    <name type="scientific">Mediterraneibacter catenae</name>
    <dbReference type="NCBI Taxonomy" id="2594882"/>
    <lineage>
        <taxon>Bacteria</taxon>
        <taxon>Bacillati</taxon>
        <taxon>Bacillota</taxon>
        <taxon>Clostridia</taxon>
        <taxon>Lachnospirales</taxon>
        <taxon>Lachnospiraceae</taxon>
        <taxon>Mediterraneibacter</taxon>
    </lineage>
</organism>
<dbReference type="InterPro" id="IPR036291">
    <property type="entry name" value="NAD(P)-bd_dom_sf"/>
</dbReference>
<dbReference type="GO" id="GO:0006813">
    <property type="term" value="P:potassium ion transport"/>
    <property type="evidence" value="ECO:0007669"/>
    <property type="project" value="InterPro"/>
</dbReference>
<dbReference type="Gene3D" id="3.40.50.720">
    <property type="entry name" value="NAD(P)-binding Rossmann-like Domain"/>
    <property type="match status" value="1"/>
</dbReference>
<sequence length="157" mass="17910">MLRDLLLLLIVIAGGVYGFWLMKGVDRFLERSRGDRTDENSEKQQKCAVIFSSREEPELEKWFSNAGFRVLSATEIHLQKGWEDAGYLVALSDSDVDNLSICNLMKRTCPQSAIYSLCNDRSLKKLYRKTGASVVYDRDELIQRMELITLEHEVGAA</sequence>
<keyword evidence="3" id="KW-1185">Reference proteome</keyword>
<dbReference type="InterPro" id="IPR003148">
    <property type="entry name" value="RCK_N"/>
</dbReference>
<dbReference type="RefSeq" id="WP_150310639.1">
    <property type="nucleotide sequence ID" value="NZ_VMSO01000006.1"/>
</dbReference>
<gene>
    <name evidence="2" type="ORF">FNY66_06685</name>
</gene>
<accession>A0A5M9I2Q5</accession>
<comment type="caution">
    <text evidence="2">The sequence shown here is derived from an EMBL/GenBank/DDBJ whole genome shotgun (WGS) entry which is preliminary data.</text>
</comment>